<comment type="caution">
    <text evidence="2">The sequence shown here is derived from an EMBL/GenBank/DDBJ whole genome shotgun (WGS) entry which is preliminary data.</text>
</comment>
<protein>
    <submittedName>
        <fullName evidence="2">Uncharacterized protein</fullName>
    </submittedName>
</protein>
<accession>A0A226X4A5</accession>
<evidence type="ECO:0000256" key="1">
    <source>
        <dbReference type="SAM" id="MobiDB-lite"/>
    </source>
</evidence>
<proteinExistence type="predicted"/>
<gene>
    <name evidence="2" type="ORF">BSU04_15730</name>
</gene>
<organism evidence="2 3">
    <name type="scientific">Caballeronia sordidicola</name>
    <name type="common">Burkholderia sordidicola</name>
    <dbReference type="NCBI Taxonomy" id="196367"/>
    <lineage>
        <taxon>Bacteria</taxon>
        <taxon>Pseudomonadati</taxon>
        <taxon>Pseudomonadota</taxon>
        <taxon>Betaproteobacteria</taxon>
        <taxon>Burkholderiales</taxon>
        <taxon>Burkholderiaceae</taxon>
        <taxon>Caballeronia</taxon>
    </lineage>
</organism>
<evidence type="ECO:0000313" key="3">
    <source>
        <dbReference type="Proteomes" id="UP000214720"/>
    </source>
</evidence>
<dbReference type="AlphaFoldDB" id="A0A226X4A5"/>
<dbReference type="EMBL" id="MTHB01000096">
    <property type="protein sequence ID" value="OXC77688.1"/>
    <property type="molecule type" value="Genomic_DNA"/>
</dbReference>
<feature type="region of interest" description="Disordered" evidence="1">
    <location>
        <begin position="21"/>
        <end position="40"/>
    </location>
</feature>
<sequence length="40" mass="4614">MSAEAFDGLADEATRLVEMRRWGERQHRSDSHGFSTTDLF</sequence>
<feature type="compositionally biased region" description="Basic and acidic residues" evidence="1">
    <location>
        <begin position="21"/>
        <end position="31"/>
    </location>
</feature>
<dbReference type="Proteomes" id="UP000214720">
    <property type="component" value="Unassembled WGS sequence"/>
</dbReference>
<reference evidence="3" key="1">
    <citation type="submission" date="2017-01" db="EMBL/GenBank/DDBJ databases">
        <title>Genome Analysis of Deinococcus marmoris KOPRI26562.</title>
        <authorList>
            <person name="Kim J.H."/>
            <person name="Oh H.-M."/>
        </authorList>
    </citation>
    <scope>NUCLEOTIDE SEQUENCE [LARGE SCALE GENOMIC DNA]</scope>
    <source>
        <strain evidence="3">PAMC 26633</strain>
    </source>
</reference>
<name>A0A226X4A5_CABSO</name>
<evidence type="ECO:0000313" key="2">
    <source>
        <dbReference type="EMBL" id="OXC77688.1"/>
    </source>
</evidence>